<dbReference type="FunCoup" id="W4JUQ5">
    <property type="interactions" value="159"/>
</dbReference>
<evidence type="ECO:0000313" key="7">
    <source>
        <dbReference type="EMBL" id="ETW77219.1"/>
    </source>
</evidence>
<organism evidence="7 8">
    <name type="scientific">Heterobasidion irregulare (strain TC 32-1)</name>
    <dbReference type="NCBI Taxonomy" id="747525"/>
    <lineage>
        <taxon>Eukaryota</taxon>
        <taxon>Fungi</taxon>
        <taxon>Dikarya</taxon>
        <taxon>Basidiomycota</taxon>
        <taxon>Agaricomycotina</taxon>
        <taxon>Agaricomycetes</taxon>
        <taxon>Russulales</taxon>
        <taxon>Bondarzewiaceae</taxon>
        <taxon>Heterobasidion</taxon>
        <taxon>Heterobasidion annosum species complex</taxon>
    </lineage>
</organism>
<dbReference type="GO" id="GO:0005524">
    <property type="term" value="F:ATP binding"/>
    <property type="evidence" value="ECO:0007669"/>
    <property type="project" value="UniProtKB-KW"/>
</dbReference>
<dbReference type="PANTHER" id="PTHR45626:SF14">
    <property type="entry name" value="ATP-DEPENDENT DNA HELICASE (EUROFUNG)"/>
    <property type="match status" value="1"/>
</dbReference>
<dbReference type="InParanoid" id="W4JUQ5"/>
<dbReference type="InterPro" id="IPR001650">
    <property type="entry name" value="Helicase_C-like"/>
</dbReference>
<dbReference type="Proteomes" id="UP000030671">
    <property type="component" value="Unassembled WGS sequence"/>
</dbReference>
<feature type="compositionally biased region" description="Basic and acidic residues" evidence="4">
    <location>
        <begin position="433"/>
        <end position="449"/>
    </location>
</feature>
<dbReference type="PROSITE" id="PS51192">
    <property type="entry name" value="HELICASE_ATP_BIND_1"/>
    <property type="match status" value="1"/>
</dbReference>
<dbReference type="GO" id="GO:0008094">
    <property type="term" value="F:ATP-dependent activity, acting on DNA"/>
    <property type="evidence" value="ECO:0007669"/>
    <property type="project" value="TreeGrafter"/>
</dbReference>
<dbReference type="HOGENOM" id="CLU_000315_2_8_1"/>
<keyword evidence="1" id="KW-0547">Nucleotide-binding</keyword>
<dbReference type="Gene3D" id="3.40.50.10810">
    <property type="entry name" value="Tandem AAA-ATPase domain"/>
    <property type="match status" value="2"/>
</dbReference>
<dbReference type="EMBL" id="KI925463">
    <property type="protein sequence ID" value="ETW77219.1"/>
    <property type="molecule type" value="Genomic_DNA"/>
</dbReference>
<feature type="region of interest" description="Disordered" evidence="4">
    <location>
        <begin position="1"/>
        <end position="27"/>
    </location>
</feature>
<evidence type="ECO:0000259" key="5">
    <source>
        <dbReference type="PROSITE" id="PS51192"/>
    </source>
</evidence>
<dbReference type="OrthoDB" id="423559at2759"/>
<dbReference type="STRING" id="747525.W4JUQ5"/>
<dbReference type="GeneID" id="20671300"/>
<dbReference type="InterPro" id="IPR049730">
    <property type="entry name" value="SNF2/RAD54-like_C"/>
</dbReference>
<dbReference type="RefSeq" id="XP_009550756.1">
    <property type="nucleotide sequence ID" value="XM_009552461.1"/>
</dbReference>
<evidence type="ECO:0000313" key="8">
    <source>
        <dbReference type="Proteomes" id="UP000030671"/>
    </source>
</evidence>
<dbReference type="GO" id="GO:0006281">
    <property type="term" value="P:DNA repair"/>
    <property type="evidence" value="ECO:0007669"/>
    <property type="project" value="TreeGrafter"/>
</dbReference>
<dbReference type="SUPFAM" id="SSF52540">
    <property type="entry name" value="P-loop containing nucleoside triphosphate hydrolases"/>
    <property type="match status" value="2"/>
</dbReference>
<dbReference type="InterPro" id="IPR027417">
    <property type="entry name" value="P-loop_NTPase"/>
</dbReference>
<evidence type="ECO:0000259" key="6">
    <source>
        <dbReference type="PROSITE" id="PS51194"/>
    </source>
</evidence>
<dbReference type="CDD" id="cd18008">
    <property type="entry name" value="DEXDc_SHPRH-like"/>
    <property type="match status" value="1"/>
</dbReference>
<dbReference type="GO" id="GO:0005634">
    <property type="term" value="C:nucleus"/>
    <property type="evidence" value="ECO:0007669"/>
    <property type="project" value="TreeGrafter"/>
</dbReference>
<dbReference type="KEGG" id="hir:HETIRDRAFT_327143"/>
<dbReference type="eggNOG" id="KOG1001">
    <property type="taxonomic scope" value="Eukaryota"/>
</dbReference>
<evidence type="ECO:0000256" key="3">
    <source>
        <dbReference type="ARBA" id="ARBA00022840"/>
    </source>
</evidence>
<keyword evidence="2" id="KW-0378">Hydrolase</keyword>
<dbReference type="PANTHER" id="PTHR45626">
    <property type="entry name" value="TRANSCRIPTION TERMINATION FACTOR 2-RELATED"/>
    <property type="match status" value="1"/>
</dbReference>
<gene>
    <name evidence="7" type="ORF">HETIRDRAFT_327143</name>
</gene>
<dbReference type="Pfam" id="PF00176">
    <property type="entry name" value="SNF2-rel_dom"/>
    <property type="match status" value="1"/>
</dbReference>
<dbReference type="InterPro" id="IPR000330">
    <property type="entry name" value="SNF2_N"/>
</dbReference>
<dbReference type="CDD" id="cd18793">
    <property type="entry name" value="SF2_C_SNF"/>
    <property type="match status" value="1"/>
</dbReference>
<feature type="region of interest" description="Disordered" evidence="4">
    <location>
        <begin position="433"/>
        <end position="457"/>
    </location>
</feature>
<dbReference type="SMART" id="SM00487">
    <property type="entry name" value="DEXDc"/>
    <property type="match status" value="1"/>
</dbReference>
<evidence type="ECO:0000256" key="4">
    <source>
        <dbReference type="SAM" id="MobiDB-lite"/>
    </source>
</evidence>
<feature type="domain" description="Helicase ATP-binding" evidence="5">
    <location>
        <begin position="98"/>
        <end position="312"/>
    </location>
</feature>
<feature type="region of interest" description="Disordered" evidence="4">
    <location>
        <begin position="206"/>
        <end position="239"/>
    </location>
</feature>
<keyword evidence="8" id="KW-1185">Reference proteome</keyword>
<name>W4JUQ5_HETIT</name>
<accession>W4JUQ5</accession>
<dbReference type="InterPro" id="IPR038718">
    <property type="entry name" value="SNF2-like_sf"/>
</dbReference>
<dbReference type="PROSITE" id="PS51194">
    <property type="entry name" value="HELICASE_CTER"/>
    <property type="match status" value="1"/>
</dbReference>
<dbReference type="InterPro" id="IPR014001">
    <property type="entry name" value="Helicase_ATP-bd"/>
</dbReference>
<reference evidence="7 8" key="1">
    <citation type="journal article" date="2012" name="New Phytol.">
        <title>Insight into trade-off between wood decay and parasitism from the genome of a fungal forest pathogen.</title>
        <authorList>
            <person name="Olson A."/>
            <person name="Aerts A."/>
            <person name="Asiegbu F."/>
            <person name="Belbahri L."/>
            <person name="Bouzid O."/>
            <person name="Broberg A."/>
            <person name="Canback B."/>
            <person name="Coutinho P.M."/>
            <person name="Cullen D."/>
            <person name="Dalman K."/>
            <person name="Deflorio G."/>
            <person name="van Diepen L.T."/>
            <person name="Dunand C."/>
            <person name="Duplessis S."/>
            <person name="Durling M."/>
            <person name="Gonthier P."/>
            <person name="Grimwood J."/>
            <person name="Fossdal C.G."/>
            <person name="Hansson D."/>
            <person name="Henrissat B."/>
            <person name="Hietala A."/>
            <person name="Himmelstrand K."/>
            <person name="Hoffmeister D."/>
            <person name="Hogberg N."/>
            <person name="James T.Y."/>
            <person name="Karlsson M."/>
            <person name="Kohler A."/>
            <person name="Kues U."/>
            <person name="Lee Y.H."/>
            <person name="Lin Y.C."/>
            <person name="Lind M."/>
            <person name="Lindquist E."/>
            <person name="Lombard V."/>
            <person name="Lucas S."/>
            <person name="Lunden K."/>
            <person name="Morin E."/>
            <person name="Murat C."/>
            <person name="Park J."/>
            <person name="Raffaello T."/>
            <person name="Rouze P."/>
            <person name="Salamov A."/>
            <person name="Schmutz J."/>
            <person name="Solheim H."/>
            <person name="Stahlberg J."/>
            <person name="Velez H."/>
            <person name="de Vries R.P."/>
            <person name="Wiebenga A."/>
            <person name="Woodward S."/>
            <person name="Yakovlev I."/>
            <person name="Garbelotto M."/>
            <person name="Martin F."/>
            <person name="Grigoriev I.V."/>
            <person name="Stenlid J."/>
        </authorList>
    </citation>
    <scope>NUCLEOTIDE SEQUENCE [LARGE SCALE GENOMIC DNA]</scope>
    <source>
        <strain evidence="7 8">TC 32-1</strain>
    </source>
</reference>
<evidence type="ECO:0000256" key="2">
    <source>
        <dbReference type="ARBA" id="ARBA00022801"/>
    </source>
</evidence>
<dbReference type="SMART" id="SM00490">
    <property type="entry name" value="HELICc"/>
    <property type="match status" value="1"/>
</dbReference>
<evidence type="ECO:0000256" key="1">
    <source>
        <dbReference type="ARBA" id="ARBA00022741"/>
    </source>
</evidence>
<dbReference type="AlphaFoldDB" id="W4JUQ5"/>
<keyword evidence="3" id="KW-0067">ATP-binding</keyword>
<proteinExistence type="predicted"/>
<dbReference type="InterPro" id="IPR050628">
    <property type="entry name" value="SNF2_RAD54_helicase_TF"/>
</dbReference>
<dbReference type="GO" id="GO:0016787">
    <property type="term" value="F:hydrolase activity"/>
    <property type="evidence" value="ECO:0007669"/>
    <property type="project" value="UniProtKB-KW"/>
</dbReference>
<dbReference type="Pfam" id="PF00271">
    <property type="entry name" value="Helicase_C"/>
    <property type="match status" value="1"/>
</dbReference>
<feature type="non-terminal residue" evidence="7">
    <location>
        <position position="1"/>
    </location>
</feature>
<sequence>PIHVPSNRDIPRPAPKAPESDTPWESFDVGNVDVVYDPKKSTHDAEKDLKDLFQQSFDGHEEDKDGVALDMSEAIVEGFRDGITLLPHQVIGRRWMRERETGKKLGGILADDMGLGKTIQTLTRIVEGRPRKSDERDGWNPCTLVVCPVSLVGQWAAEIRKMAVGMSVIEHHGPSRTTNPDQFKRANVVVTSYSIVASEFGAYRPDAKDEGKNKSKKKTENSDDDSSDQEQFGRTIKATKKKGVASKKKDALFRIKWWRIVLDEAHTIKNRSTLAAKACCALEGKYRWCLTGTPLQNNVEELYSLVAFLRIRPLNDWPTFNEQIVKPVKSGKTARPMKRLHVVLKAIMLRRKKTDTLNGKPLLELPKRHLTIVPCEFDPEERAFYVGLEQRIEAVMQKLAKSGDLSKSYTSVLVLLLRLRQACDHPALVSQDYNKDKDAVQPQASKKDENDSDSEADDLADMLGQMGLGRTCQVCQTSLTKDNVAPDSENHCEECAPIANNARRKSIAKRADSNLPPDSAKIRKILELLEDITDRSDEDGNPNGEKTIIFSQFTSMLDILEIFLKDARVKYVRYDGSMSKDKREASLEKIRTSKSTTVILISFKAGSTGLNLTSCNNVILVDMWWNPALEDQAFDRAHRFGQQRDVNIYKLTIEQTVEERILDLQNTKRALTNAALSGDKLKNSKLGMDDLLALFRPGRDDDED</sequence>
<feature type="domain" description="Helicase C-terminal" evidence="6">
    <location>
        <begin position="524"/>
        <end position="692"/>
    </location>
</feature>
<dbReference type="Gene3D" id="3.40.50.300">
    <property type="entry name" value="P-loop containing nucleotide triphosphate hydrolases"/>
    <property type="match status" value="1"/>
</dbReference>
<protein>
    <submittedName>
        <fullName evidence="7">Uncharacterized protein</fullName>
    </submittedName>
</protein>
<feature type="compositionally biased region" description="Basic and acidic residues" evidence="4">
    <location>
        <begin position="206"/>
        <end position="221"/>
    </location>
</feature>